<keyword evidence="1" id="KW-0732">Signal</keyword>
<comment type="caution">
    <text evidence="2">The sequence shown here is derived from an EMBL/GenBank/DDBJ whole genome shotgun (WGS) entry which is preliminary data.</text>
</comment>
<keyword evidence="3" id="KW-1185">Reference proteome</keyword>
<dbReference type="AlphaFoldDB" id="A0A5C8GE25"/>
<reference evidence="3" key="1">
    <citation type="submission" date="2019-05" db="EMBL/GenBank/DDBJ databases">
        <title>Prevotella brunnea sp. nov., isolated from a wound of a patient.</title>
        <authorList>
            <person name="Buhl M."/>
        </authorList>
    </citation>
    <scope>NUCLEOTIDE SEQUENCE [LARGE SCALE GENOMIC DNA]</scope>
    <source>
        <strain evidence="3">A2672</strain>
    </source>
</reference>
<dbReference type="EMBL" id="SDIK01000064">
    <property type="protein sequence ID" value="TXJ60147.1"/>
    <property type="molecule type" value="Genomic_DNA"/>
</dbReference>
<dbReference type="OrthoDB" id="1073019at2"/>
<feature type="signal peptide" evidence="1">
    <location>
        <begin position="1"/>
        <end position="19"/>
    </location>
</feature>
<sequence length="395" mass="41778">MKKTHLLLAVAAITLASCANDDYVGEEQQGTSATSGIIAFSAGSNATTRADLTGEGAATKLANKFFTYGVKTVGGAENVVFPTYTVAYKGTANAGVAGSTDSNTKGWEYVGLTGFDSQTIHYWDYSATNYTFQAWSLTDGGATVEAKTKNSLEVKGTADDLSKLYIADLVSIDKSTSTTGTNTYGGVVTFTFRNGATKVRFGMYETIPGYKLSKVTFRSKANKFTDSNSNALLDGTFNGQGATSGTYTVTYGADGHVKLDNTATVAAADHLDFGTFDQGNISEDGANPTYAGGGYQIVLPNEDNNADMTLYIDFTLTADNGTDVINVKGASVTVPAASMKWLPNYAYTYLFKVTKDMNGTTGQEGTDPTKLYPITFDATVVDEAVVNPTVETEVK</sequence>
<evidence type="ECO:0000313" key="3">
    <source>
        <dbReference type="Proteomes" id="UP000321612"/>
    </source>
</evidence>
<dbReference type="RefSeq" id="WP_130828575.1">
    <property type="nucleotide sequence ID" value="NZ_SDIK01000064.1"/>
</dbReference>
<name>A0A5C8GE25_9BACT</name>
<feature type="chain" id="PRO_5023149182" description="Fimbrillin family protein" evidence="1">
    <location>
        <begin position="20"/>
        <end position="395"/>
    </location>
</feature>
<dbReference type="Proteomes" id="UP000321612">
    <property type="component" value="Unassembled WGS sequence"/>
</dbReference>
<proteinExistence type="predicted"/>
<dbReference type="PROSITE" id="PS51257">
    <property type="entry name" value="PROKAR_LIPOPROTEIN"/>
    <property type="match status" value="1"/>
</dbReference>
<protein>
    <recommendedName>
        <fullName evidence="4">Fimbrillin family protein</fullName>
    </recommendedName>
</protein>
<evidence type="ECO:0008006" key="4">
    <source>
        <dbReference type="Google" id="ProtNLM"/>
    </source>
</evidence>
<gene>
    <name evidence="2" type="ORF">ETF27_08645</name>
</gene>
<accession>A0A5C8GE25</accession>
<evidence type="ECO:0000256" key="1">
    <source>
        <dbReference type="SAM" id="SignalP"/>
    </source>
</evidence>
<evidence type="ECO:0000313" key="2">
    <source>
        <dbReference type="EMBL" id="TXJ60147.1"/>
    </source>
</evidence>
<organism evidence="2 3">
    <name type="scientific">Prevotella brunnea</name>
    <dbReference type="NCBI Taxonomy" id="2508867"/>
    <lineage>
        <taxon>Bacteria</taxon>
        <taxon>Pseudomonadati</taxon>
        <taxon>Bacteroidota</taxon>
        <taxon>Bacteroidia</taxon>
        <taxon>Bacteroidales</taxon>
        <taxon>Prevotellaceae</taxon>
        <taxon>Prevotella</taxon>
    </lineage>
</organism>